<reference evidence="2" key="1">
    <citation type="submission" date="2018-02" db="EMBL/GenBank/DDBJ databases">
        <authorList>
            <person name="Cohen D.B."/>
            <person name="Kent A.D."/>
        </authorList>
    </citation>
    <scope>NUCLEOTIDE SEQUENCE</scope>
</reference>
<gene>
    <name evidence="2" type="ORF">FSB_LOCUS50856</name>
</gene>
<feature type="domain" description="Reverse transcriptase" evidence="1">
    <location>
        <begin position="235"/>
        <end position="340"/>
    </location>
</feature>
<dbReference type="PANTHER" id="PTHR24559">
    <property type="entry name" value="TRANSPOSON TY3-I GAG-POL POLYPROTEIN"/>
    <property type="match status" value="1"/>
</dbReference>
<dbReference type="InterPro" id="IPR053134">
    <property type="entry name" value="RNA-dir_DNA_polymerase"/>
</dbReference>
<dbReference type="InterPro" id="IPR043128">
    <property type="entry name" value="Rev_trsase/Diguanyl_cyclase"/>
</dbReference>
<accession>A0A2N9IFL5</accession>
<dbReference type="CDD" id="cd01647">
    <property type="entry name" value="RT_LTR"/>
    <property type="match status" value="1"/>
</dbReference>
<evidence type="ECO:0000259" key="1">
    <source>
        <dbReference type="Pfam" id="PF00078"/>
    </source>
</evidence>
<dbReference type="CDD" id="cd00303">
    <property type="entry name" value="retropepsin_like"/>
    <property type="match status" value="1"/>
</dbReference>
<proteinExistence type="predicted"/>
<dbReference type="Gene3D" id="3.10.10.10">
    <property type="entry name" value="HIV Type 1 Reverse Transcriptase, subunit A, domain 1"/>
    <property type="match status" value="1"/>
</dbReference>
<name>A0A2N9IFL5_FAGSY</name>
<dbReference type="InterPro" id="IPR043502">
    <property type="entry name" value="DNA/RNA_pol_sf"/>
</dbReference>
<dbReference type="InterPro" id="IPR000477">
    <property type="entry name" value="RT_dom"/>
</dbReference>
<dbReference type="PANTHER" id="PTHR24559:SF457">
    <property type="entry name" value="RNA-DIRECTED DNA POLYMERASE HOMOLOG"/>
    <property type="match status" value="1"/>
</dbReference>
<dbReference type="InterPro" id="IPR021109">
    <property type="entry name" value="Peptidase_aspartic_dom_sf"/>
</dbReference>
<dbReference type="Pfam" id="PF00078">
    <property type="entry name" value="RVT_1"/>
    <property type="match status" value="1"/>
</dbReference>
<dbReference type="Gene3D" id="3.30.70.270">
    <property type="match status" value="1"/>
</dbReference>
<organism evidence="2">
    <name type="scientific">Fagus sylvatica</name>
    <name type="common">Beechnut</name>
    <dbReference type="NCBI Taxonomy" id="28930"/>
    <lineage>
        <taxon>Eukaryota</taxon>
        <taxon>Viridiplantae</taxon>
        <taxon>Streptophyta</taxon>
        <taxon>Embryophyta</taxon>
        <taxon>Tracheophyta</taxon>
        <taxon>Spermatophyta</taxon>
        <taxon>Magnoliopsida</taxon>
        <taxon>eudicotyledons</taxon>
        <taxon>Gunneridae</taxon>
        <taxon>Pentapetalae</taxon>
        <taxon>rosids</taxon>
        <taxon>fabids</taxon>
        <taxon>Fagales</taxon>
        <taxon>Fagaceae</taxon>
        <taxon>Fagus</taxon>
    </lineage>
</organism>
<dbReference type="SUPFAM" id="SSF56672">
    <property type="entry name" value="DNA/RNA polymerases"/>
    <property type="match status" value="1"/>
</dbReference>
<dbReference type="EMBL" id="OIVN01005556">
    <property type="protein sequence ID" value="SPD22974.1"/>
    <property type="molecule type" value="Genomic_DNA"/>
</dbReference>
<dbReference type="AlphaFoldDB" id="A0A2N9IFL5"/>
<evidence type="ECO:0000313" key="2">
    <source>
        <dbReference type="EMBL" id="SPD22974.1"/>
    </source>
</evidence>
<protein>
    <recommendedName>
        <fullName evidence="1">Reverse transcriptase domain-containing protein</fullName>
    </recommendedName>
</protein>
<sequence length="443" mass="49841">MAMKEVPMTAKPEQILSIMGVTTDESAIIFTTKDLPSEEGDHNKALYVIVECIGSKVPKELVDNGSSINVCSMRTAIKMGLTKEQLEPSSLTIQAYDESSRGVVGTFEAKCKLGPVSSPVLFHVLEITTSYNLLLGRVWMHPLGIVPSTVLQKLKLPWKGGVLTLVRRWATSQTWGWASSTKESSNFLKFTFRMPNANMPEIDPDIVQNRIPILPEVGFIKAVNQTDWVANVVPVPKKDGKVRMCVDFRDLNKACLKDDFPLPHIDVLVDNTVGSALMSFMDGFSCYNQILMAPKDMTKTTFMTEWGIYCNTIMPFGLKNARATYQRMAIALLHDMMHKKVEVQKFRHILLAHQVLVISRMDPLKNLFEKPTLTEKLLRWPILLVEFDLTYVAKNIIKGRIIAEHCAGHPVSEDSINDDFPDEDILSIDEKATWKMYFDGASN</sequence>
<dbReference type="Gene3D" id="2.40.70.10">
    <property type="entry name" value="Acid Proteases"/>
    <property type="match status" value="1"/>
</dbReference>